<organism evidence="2 3">
    <name type="scientific">Caerostris extrusa</name>
    <name type="common">Bark spider</name>
    <name type="synonym">Caerostris bankana</name>
    <dbReference type="NCBI Taxonomy" id="172846"/>
    <lineage>
        <taxon>Eukaryota</taxon>
        <taxon>Metazoa</taxon>
        <taxon>Ecdysozoa</taxon>
        <taxon>Arthropoda</taxon>
        <taxon>Chelicerata</taxon>
        <taxon>Arachnida</taxon>
        <taxon>Araneae</taxon>
        <taxon>Araneomorphae</taxon>
        <taxon>Entelegynae</taxon>
        <taxon>Araneoidea</taxon>
        <taxon>Araneidae</taxon>
        <taxon>Caerostris</taxon>
    </lineage>
</organism>
<reference evidence="2 3" key="1">
    <citation type="submission" date="2021-06" db="EMBL/GenBank/DDBJ databases">
        <title>Caerostris extrusa draft genome.</title>
        <authorList>
            <person name="Kono N."/>
            <person name="Arakawa K."/>
        </authorList>
    </citation>
    <scope>NUCLEOTIDE SEQUENCE [LARGE SCALE GENOMIC DNA]</scope>
</reference>
<evidence type="ECO:0000313" key="2">
    <source>
        <dbReference type="EMBL" id="GIY92776.1"/>
    </source>
</evidence>
<feature type="region of interest" description="Disordered" evidence="1">
    <location>
        <begin position="43"/>
        <end position="66"/>
    </location>
</feature>
<keyword evidence="3" id="KW-1185">Reference proteome</keyword>
<dbReference type="Proteomes" id="UP001054945">
    <property type="component" value="Unassembled WGS sequence"/>
</dbReference>
<comment type="caution">
    <text evidence="2">The sequence shown here is derived from an EMBL/GenBank/DDBJ whole genome shotgun (WGS) entry which is preliminary data.</text>
</comment>
<gene>
    <name evidence="2" type="ORF">CEXT_534431</name>
</gene>
<accession>A0AAV4XFP6</accession>
<protein>
    <submittedName>
        <fullName evidence="2">Uncharacterized protein</fullName>
    </submittedName>
</protein>
<feature type="region of interest" description="Disordered" evidence="1">
    <location>
        <begin position="78"/>
        <end position="116"/>
    </location>
</feature>
<feature type="compositionally biased region" description="Basic and acidic residues" evidence="1">
    <location>
        <begin position="52"/>
        <end position="66"/>
    </location>
</feature>
<proteinExistence type="predicted"/>
<evidence type="ECO:0000256" key="1">
    <source>
        <dbReference type="SAM" id="MobiDB-lite"/>
    </source>
</evidence>
<evidence type="ECO:0000313" key="3">
    <source>
        <dbReference type="Proteomes" id="UP001054945"/>
    </source>
</evidence>
<name>A0AAV4XFP6_CAEEX</name>
<feature type="compositionally biased region" description="Basic and acidic residues" evidence="1">
    <location>
        <begin position="92"/>
        <end position="116"/>
    </location>
</feature>
<dbReference type="EMBL" id="BPLR01017582">
    <property type="protein sequence ID" value="GIY92776.1"/>
    <property type="molecule type" value="Genomic_DNA"/>
</dbReference>
<sequence length="116" mass="13844">MGSCDEWIISGRKNFEYTGFETNVTLGTAWGYNHKKRTTSDYMVLTSRPKSKMADRNKDKDEDQRKWIQDYGDETYRAGHMQKKKYPQNGKKKGESHWRERERERASERERESGID</sequence>
<dbReference type="AlphaFoldDB" id="A0AAV4XFP6"/>